<reference evidence="2" key="1">
    <citation type="submission" date="2015-10" db="EMBL/GenBank/DDBJ databases">
        <authorList>
            <person name="Gilbert D.G."/>
        </authorList>
    </citation>
    <scope>NUCLEOTIDE SEQUENCE</scope>
</reference>
<name>A0A160TM14_9ZZZZ</name>
<evidence type="ECO:0000259" key="1">
    <source>
        <dbReference type="Pfam" id="PF07581"/>
    </source>
</evidence>
<feature type="domain" description="GLUG" evidence="1">
    <location>
        <begin position="171"/>
        <end position="198"/>
    </location>
</feature>
<sequence length="352" mass="34723">MPTSFTTTSDSSGRLLISNSHQLQLIGYDQARLSGSYSLAGNIDLTETGAVVAGTPGSYSGMWASTGFVPIGTDGLGNVWNGTGHVLLANISSGTYGFTGTLNGNGFTLSNLSINRPSIKNVGLFGLSSGTLSNINMSGAVSGLNGVGGLVGMLYSGGSVSGSNSAVNVTGNNLVGGLVGNQSDGSSITRSSASGTVSGANNVGGLVGYASGATITRSFATGRVAGANYVGGLVGYQYNSTTANSYATGQVGASTNTAGGLIGYLYGGSLANSYSTGLVSGPRGAGGLIGQKANGATVTSSYWNILTSGQTASAGGAGLIITQMQSPISYAGWDFVTIWNAPGAGAYPTLRP</sequence>
<protein>
    <recommendedName>
        <fullName evidence="1">GLUG domain-containing protein</fullName>
    </recommendedName>
</protein>
<organism evidence="2">
    <name type="scientific">hydrothermal vent metagenome</name>
    <dbReference type="NCBI Taxonomy" id="652676"/>
    <lineage>
        <taxon>unclassified sequences</taxon>
        <taxon>metagenomes</taxon>
        <taxon>ecological metagenomes</taxon>
    </lineage>
</organism>
<evidence type="ECO:0000313" key="2">
    <source>
        <dbReference type="EMBL" id="CUS45773.1"/>
    </source>
</evidence>
<feature type="domain" description="GLUG" evidence="1">
    <location>
        <begin position="226"/>
        <end position="251"/>
    </location>
</feature>
<dbReference type="Pfam" id="PF07581">
    <property type="entry name" value="Glug"/>
    <property type="match status" value="3"/>
</dbReference>
<proteinExistence type="predicted"/>
<dbReference type="EMBL" id="CZQE01000300">
    <property type="protein sequence ID" value="CUS45773.1"/>
    <property type="molecule type" value="Genomic_DNA"/>
</dbReference>
<dbReference type="InterPro" id="IPR011493">
    <property type="entry name" value="GLUG"/>
</dbReference>
<dbReference type="Gene3D" id="2.160.20.110">
    <property type="match status" value="1"/>
</dbReference>
<feature type="domain" description="GLUG" evidence="1">
    <location>
        <begin position="199"/>
        <end position="224"/>
    </location>
</feature>
<dbReference type="AlphaFoldDB" id="A0A160TM14"/>
<gene>
    <name evidence="2" type="ORF">MGWOODY_Smn2481</name>
</gene>
<accession>A0A160TM14</accession>